<name>A0A0A9BDI5_ARUDO</name>
<evidence type="ECO:0000313" key="1">
    <source>
        <dbReference type="EMBL" id="JAD61401.1"/>
    </source>
</evidence>
<dbReference type="EMBL" id="GBRH01236494">
    <property type="protein sequence ID" value="JAD61401.1"/>
    <property type="molecule type" value="Transcribed_RNA"/>
</dbReference>
<proteinExistence type="predicted"/>
<reference evidence="1" key="2">
    <citation type="journal article" date="2015" name="Data Brief">
        <title>Shoot transcriptome of the giant reed, Arundo donax.</title>
        <authorList>
            <person name="Barrero R.A."/>
            <person name="Guerrero F.D."/>
            <person name="Moolhuijzen P."/>
            <person name="Goolsby J.A."/>
            <person name="Tidwell J."/>
            <person name="Bellgard S.E."/>
            <person name="Bellgard M.I."/>
        </authorList>
    </citation>
    <scope>NUCLEOTIDE SEQUENCE</scope>
    <source>
        <tissue evidence="1">Shoot tissue taken approximately 20 cm above the soil surface</tissue>
    </source>
</reference>
<organism evidence="1">
    <name type="scientific">Arundo donax</name>
    <name type="common">Giant reed</name>
    <name type="synonym">Donax arundinaceus</name>
    <dbReference type="NCBI Taxonomy" id="35708"/>
    <lineage>
        <taxon>Eukaryota</taxon>
        <taxon>Viridiplantae</taxon>
        <taxon>Streptophyta</taxon>
        <taxon>Embryophyta</taxon>
        <taxon>Tracheophyta</taxon>
        <taxon>Spermatophyta</taxon>
        <taxon>Magnoliopsida</taxon>
        <taxon>Liliopsida</taxon>
        <taxon>Poales</taxon>
        <taxon>Poaceae</taxon>
        <taxon>PACMAD clade</taxon>
        <taxon>Arundinoideae</taxon>
        <taxon>Arundineae</taxon>
        <taxon>Arundo</taxon>
    </lineage>
</organism>
<protein>
    <submittedName>
        <fullName evidence="1">Uncharacterized protein</fullName>
    </submittedName>
</protein>
<dbReference type="AlphaFoldDB" id="A0A0A9BDI5"/>
<accession>A0A0A9BDI5</accession>
<sequence length="33" mass="3728">MGKIHWSIEQKRRHLYEPTTVAKALFGSGVVST</sequence>
<reference evidence="1" key="1">
    <citation type="submission" date="2014-09" db="EMBL/GenBank/DDBJ databases">
        <authorList>
            <person name="Magalhaes I.L.F."/>
            <person name="Oliveira U."/>
            <person name="Santos F.R."/>
            <person name="Vidigal T.H.D.A."/>
            <person name="Brescovit A.D."/>
            <person name="Santos A.J."/>
        </authorList>
    </citation>
    <scope>NUCLEOTIDE SEQUENCE</scope>
    <source>
        <tissue evidence="1">Shoot tissue taken approximately 20 cm above the soil surface</tissue>
    </source>
</reference>